<dbReference type="InterPro" id="IPR003959">
    <property type="entry name" value="ATPase_AAA_core"/>
</dbReference>
<comment type="caution">
    <text evidence="4">The sequence shown here is derived from an EMBL/GenBank/DDBJ whole genome shotgun (WGS) entry which is preliminary data.</text>
</comment>
<evidence type="ECO:0000256" key="2">
    <source>
        <dbReference type="SAM" id="Phobius"/>
    </source>
</evidence>
<accession>A0A4Y9YV14</accession>
<organism evidence="4 5">
    <name type="scientific">Dentipellis fragilis</name>
    <dbReference type="NCBI Taxonomy" id="205917"/>
    <lineage>
        <taxon>Eukaryota</taxon>
        <taxon>Fungi</taxon>
        <taxon>Dikarya</taxon>
        <taxon>Basidiomycota</taxon>
        <taxon>Agaricomycotina</taxon>
        <taxon>Agaricomycetes</taxon>
        <taxon>Russulales</taxon>
        <taxon>Hericiaceae</taxon>
        <taxon>Dentipellis</taxon>
    </lineage>
</organism>
<dbReference type="EMBL" id="SEOQ01000333">
    <property type="protein sequence ID" value="TFY65538.1"/>
    <property type="molecule type" value="Genomic_DNA"/>
</dbReference>
<feature type="compositionally biased region" description="Low complexity" evidence="1">
    <location>
        <begin position="1"/>
        <end position="15"/>
    </location>
</feature>
<evidence type="ECO:0000259" key="3">
    <source>
        <dbReference type="SMART" id="SM00382"/>
    </source>
</evidence>
<name>A0A4Y9YV14_9AGAM</name>
<dbReference type="InterPro" id="IPR027417">
    <property type="entry name" value="P-loop_NTPase"/>
</dbReference>
<dbReference type="SUPFAM" id="SSF52540">
    <property type="entry name" value="P-loop containing nucleoside triphosphate hydrolases"/>
    <property type="match status" value="1"/>
</dbReference>
<dbReference type="InterPro" id="IPR003593">
    <property type="entry name" value="AAA+_ATPase"/>
</dbReference>
<dbReference type="AlphaFoldDB" id="A0A4Y9YV14"/>
<feature type="transmembrane region" description="Helical" evidence="2">
    <location>
        <begin position="692"/>
        <end position="712"/>
    </location>
</feature>
<evidence type="ECO:0000313" key="5">
    <source>
        <dbReference type="Proteomes" id="UP000298327"/>
    </source>
</evidence>
<gene>
    <name evidence="4" type="ORF">EVG20_g5554</name>
</gene>
<dbReference type="Proteomes" id="UP000298327">
    <property type="component" value="Unassembled WGS sequence"/>
</dbReference>
<dbReference type="PANTHER" id="PTHR46411:SF3">
    <property type="entry name" value="AAA+ ATPASE DOMAIN-CONTAINING PROTEIN"/>
    <property type="match status" value="1"/>
</dbReference>
<keyword evidence="2" id="KW-0472">Membrane</keyword>
<protein>
    <recommendedName>
        <fullName evidence="3">AAA+ ATPase domain-containing protein</fullName>
    </recommendedName>
</protein>
<dbReference type="OrthoDB" id="10042665at2759"/>
<keyword evidence="2" id="KW-1133">Transmembrane helix</keyword>
<dbReference type="GO" id="GO:0005524">
    <property type="term" value="F:ATP binding"/>
    <property type="evidence" value="ECO:0007669"/>
    <property type="project" value="InterPro"/>
</dbReference>
<dbReference type="PANTHER" id="PTHR46411">
    <property type="entry name" value="FAMILY ATPASE, PUTATIVE-RELATED"/>
    <property type="match status" value="1"/>
</dbReference>
<keyword evidence="5" id="KW-1185">Reference proteome</keyword>
<dbReference type="GO" id="GO:0016887">
    <property type="term" value="F:ATP hydrolysis activity"/>
    <property type="evidence" value="ECO:0007669"/>
    <property type="project" value="InterPro"/>
</dbReference>
<dbReference type="SMART" id="SM00382">
    <property type="entry name" value="AAA"/>
    <property type="match status" value="1"/>
</dbReference>
<proteinExistence type="predicted"/>
<feature type="region of interest" description="Disordered" evidence="1">
    <location>
        <begin position="1"/>
        <end position="34"/>
    </location>
</feature>
<dbReference type="Gene3D" id="3.40.50.300">
    <property type="entry name" value="P-loop containing nucleotide triphosphate hydrolases"/>
    <property type="match status" value="1"/>
</dbReference>
<feature type="domain" description="AAA+ ATPase" evidence="3">
    <location>
        <begin position="467"/>
        <end position="594"/>
    </location>
</feature>
<evidence type="ECO:0000256" key="1">
    <source>
        <dbReference type="SAM" id="MobiDB-lite"/>
    </source>
</evidence>
<dbReference type="Pfam" id="PF22942">
    <property type="entry name" value="DUF7025"/>
    <property type="match status" value="1"/>
</dbReference>
<dbReference type="CDD" id="cd19481">
    <property type="entry name" value="RecA-like_protease"/>
    <property type="match status" value="1"/>
</dbReference>
<dbReference type="Pfam" id="PF00004">
    <property type="entry name" value="AAA"/>
    <property type="match status" value="1"/>
</dbReference>
<evidence type="ECO:0000313" key="4">
    <source>
        <dbReference type="EMBL" id="TFY65538.1"/>
    </source>
</evidence>
<reference evidence="4 5" key="1">
    <citation type="submission" date="2019-02" db="EMBL/GenBank/DDBJ databases">
        <title>Genome sequencing of the rare red list fungi Dentipellis fragilis.</title>
        <authorList>
            <person name="Buettner E."/>
            <person name="Kellner H."/>
        </authorList>
    </citation>
    <scope>NUCLEOTIDE SEQUENCE [LARGE SCALE GENOMIC DNA]</scope>
    <source>
        <strain evidence="4 5">DSM 105465</strain>
    </source>
</reference>
<sequence length="717" mass="81944">MASLNASNAYLNASAPNGVVPDEPSPYGASRRIRGNHPFGPRLAVKRIQLRWDDEKGKYVASDDIEENLEGKKEEEQETYAFSIIRQFRPSEREGLHSVGEEIQVDSPPFIRAAKEVMKGRRDIAWEAKPLKFHPDELLAFAPQFNTHLEQLKNSAQKTPDEMEEMEHVGFFVEFMDKEYRERLQELESLVTANQITFNTLWAVLIPGMDLVTRCTMTNQPWVLRLLSLEIQDKTDSDPRRWVLQCEYIDTGKGVAGWAKTDLVIPQFFGAKRITELVAYPFERAPDREKMTETLIDRGKRRWALRDWSHKWYNDIAYAIQERGDHRKFFTKSRIILDGEMYDRYSPYDYTPPLVQNLDHDVVGAESTRPLEDNDYLLMSPKLHGYALSDREWLIFSVDGVKDIEWSSAAFDTLDMLAENKELVRSLVAQHKARLDEQDEDQDGKKEEAEHKELTKRAGDFVYGKGTGLLFNLHGPPGVGKTLTAEAISEVSQSPLYVVGSGELGTNAGELDRSLARVFTLATRWKAVVLIDEADVYLEKRDFNDMHRNAMVAVFLRKVEYYPGILFLTTNRVKVLDEAMKSRIDVSLFYAHPDIPARERLWATFLQATDMTAAERSRLNSEMRSLRHLSLNGREIKNVIKVASAFARHGKRPLSVDDILRVVRFSQQSQGSDERKEGFWSADWLWHPDPCVVGGVAAGALAVLLGGVSAYLRLQRR</sequence>
<keyword evidence="2" id="KW-0812">Transmembrane</keyword>
<dbReference type="STRING" id="205917.A0A4Y9YV14"/>
<dbReference type="InterPro" id="IPR054289">
    <property type="entry name" value="DUF7025"/>
</dbReference>